<sequence length="144" mass="16036">MKKEELLDSQINGREVCEDEKVNKMSIFMPNIMEKDAIEDVGKGLIGLQEGDGSLPQVSGVLMGLDHVDVALKKLLHGKNSSASKHLLVVLGKSYEARCECDETEHGLLWYHEMGARSNFYEPNGKRGEQNDGESEGDKRDDDE</sequence>
<gene>
    <name evidence="2" type="ORF">C5167_039764</name>
</gene>
<evidence type="ECO:0000256" key="1">
    <source>
        <dbReference type="SAM" id="MobiDB-lite"/>
    </source>
</evidence>
<dbReference type="Gramene" id="RZC46815">
    <property type="protein sequence ID" value="RZC46815"/>
    <property type="gene ID" value="C5167_039764"/>
</dbReference>
<dbReference type="AlphaFoldDB" id="A0A4Y7IH94"/>
<dbReference type="EMBL" id="CM010715">
    <property type="protein sequence ID" value="RZC46815.1"/>
    <property type="molecule type" value="Genomic_DNA"/>
</dbReference>
<dbReference type="Proteomes" id="UP000316621">
    <property type="component" value="Chromosome 1"/>
</dbReference>
<reference evidence="2 3" key="1">
    <citation type="journal article" date="2018" name="Science">
        <title>The opium poppy genome and morphinan production.</title>
        <authorList>
            <person name="Guo L."/>
            <person name="Winzer T."/>
            <person name="Yang X."/>
            <person name="Li Y."/>
            <person name="Ning Z."/>
            <person name="He Z."/>
            <person name="Teodor R."/>
            <person name="Lu Y."/>
            <person name="Bowser T.A."/>
            <person name="Graham I.A."/>
            <person name="Ye K."/>
        </authorList>
    </citation>
    <scope>NUCLEOTIDE SEQUENCE [LARGE SCALE GENOMIC DNA]</scope>
    <source>
        <strain evidence="3">cv. HN1</strain>
        <tissue evidence="2">Leaves</tissue>
    </source>
</reference>
<organism evidence="2 3">
    <name type="scientific">Papaver somniferum</name>
    <name type="common">Opium poppy</name>
    <dbReference type="NCBI Taxonomy" id="3469"/>
    <lineage>
        <taxon>Eukaryota</taxon>
        <taxon>Viridiplantae</taxon>
        <taxon>Streptophyta</taxon>
        <taxon>Embryophyta</taxon>
        <taxon>Tracheophyta</taxon>
        <taxon>Spermatophyta</taxon>
        <taxon>Magnoliopsida</taxon>
        <taxon>Ranunculales</taxon>
        <taxon>Papaveraceae</taxon>
        <taxon>Papaveroideae</taxon>
        <taxon>Papaver</taxon>
    </lineage>
</organism>
<feature type="compositionally biased region" description="Basic and acidic residues" evidence="1">
    <location>
        <begin position="124"/>
        <end position="144"/>
    </location>
</feature>
<accession>A0A4Y7IH94</accession>
<proteinExistence type="predicted"/>
<keyword evidence="3" id="KW-1185">Reference proteome</keyword>
<protein>
    <submittedName>
        <fullName evidence="2">Uncharacterized protein</fullName>
    </submittedName>
</protein>
<evidence type="ECO:0000313" key="2">
    <source>
        <dbReference type="EMBL" id="RZC46815.1"/>
    </source>
</evidence>
<name>A0A4Y7IH94_PAPSO</name>
<evidence type="ECO:0000313" key="3">
    <source>
        <dbReference type="Proteomes" id="UP000316621"/>
    </source>
</evidence>
<feature type="region of interest" description="Disordered" evidence="1">
    <location>
        <begin position="120"/>
        <end position="144"/>
    </location>
</feature>